<feature type="non-terminal residue" evidence="1">
    <location>
        <position position="1"/>
    </location>
</feature>
<reference evidence="1 2" key="1">
    <citation type="submission" date="2019-03" db="EMBL/GenBank/DDBJ databases">
        <title>Single cell metagenomics reveals metabolic interactions within the superorganism composed of flagellate Streblomastix strix and complex community of Bacteroidetes bacteria on its surface.</title>
        <authorList>
            <person name="Treitli S.C."/>
            <person name="Kolisko M."/>
            <person name="Husnik F."/>
            <person name="Keeling P."/>
            <person name="Hampl V."/>
        </authorList>
    </citation>
    <scope>NUCLEOTIDE SEQUENCE [LARGE SCALE GENOMIC DNA]</scope>
    <source>
        <strain evidence="1">ST1C</strain>
    </source>
</reference>
<name>A0A5J4V1J0_9EUKA</name>
<dbReference type="Proteomes" id="UP000324800">
    <property type="component" value="Unassembled WGS sequence"/>
</dbReference>
<dbReference type="AlphaFoldDB" id="A0A5J4V1J0"/>
<dbReference type="EMBL" id="SNRW01010427">
    <property type="protein sequence ID" value="KAA6376578.1"/>
    <property type="molecule type" value="Genomic_DNA"/>
</dbReference>
<evidence type="ECO:0000313" key="1">
    <source>
        <dbReference type="EMBL" id="KAA6376578.1"/>
    </source>
</evidence>
<gene>
    <name evidence="1" type="ORF">EZS28_027895</name>
</gene>
<comment type="caution">
    <text evidence="1">The sequence shown here is derived from an EMBL/GenBank/DDBJ whole genome shotgun (WGS) entry which is preliminary data.</text>
</comment>
<protein>
    <submittedName>
        <fullName evidence="1">Uncharacterized protein</fullName>
    </submittedName>
</protein>
<sequence>RQYLVVGRKQINFVRARLGDGCGRNRLLCMKSSLALRRQKKSVLRVRFVCHRFPIFQMADPIDQQRIRGQRSKQQCFIIKEEE</sequence>
<accession>A0A5J4V1J0</accession>
<evidence type="ECO:0000313" key="2">
    <source>
        <dbReference type="Proteomes" id="UP000324800"/>
    </source>
</evidence>
<organism evidence="1 2">
    <name type="scientific">Streblomastix strix</name>
    <dbReference type="NCBI Taxonomy" id="222440"/>
    <lineage>
        <taxon>Eukaryota</taxon>
        <taxon>Metamonada</taxon>
        <taxon>Preaxostyla</taxon>
        <taxon>Oxymonadida</taxon>
        <taxon>Streblomastigidae</taxon>
        <taxon>Streblomastix</taxon>
    </lineage>
</organism>
<proteinExistence type="predicted"/>